<organism evidence="1 2">
    <name type="scientific">Oculimacula yallundae</name>
    <dbReference type="NCBI Taxonomy" id="86028"/>
    <lineage>
        <taxon>Eukaryota</taxon>
        <taxon>Fungi</taxon>
        <taxon>Dikarya</taxon>
        <taxon>Ascomycota</taxon>
        <taxon>Pezizomycotina</taxon>
        <taxon>Leotiomycetes</taxon>
        <taxon>Helotiales</taxon>
        <taxon>Ploettnerulaceae</taxon>
        <taxon>Oculimacula</taxon>
    </lineage>
</organism>
<protein>
    <submittedName>
        <fullName evidence="1">Uncharacterized protein</fullName>
    </submittedName>
</protein>
<gene>
    <name evidence="1" type="ORF">VTL71DRAFT_7944</name>
</gene>
<evidence type="ECO:0000313" key="1">
    <source>
        <dbReference type="EMBL" id="KAL2074166.1"/>
    </source>
</evidence>
<sequence length="104" mass="11867">MIYISRIIQYQPNEAESSTHPISREAKADPPDCFGDTRRCFIDNSTASKELSSSAWHGFVSTSHTLCYLTEPEPLLLSTPLLDILLDILLYLPRRDKHNYPSTR</sequence>
<comment type="caution">
    <text evidence="1">The sequence shown here is derived from an EMBL/GenBank/DDBJ whole genome shotgun (WGS) entry which is preliminary data.</text>
</comment>
<name>A0ABR4CXG8_9HELO</name>
<dbReference type="EMBL" id="JAZHXI010000002">
    <property type="protein sequence ID" value="KAL2074166.1"/>
    <property type="molecule type" value="Genomic_DNA"/>
</dbReference>
<evidence type="ECO:0000313" key="2">
    <source>
        <dbReference type="Proteomes" id="UP001595075"/>
    </source>
</evidence>
<dbReference type="Proteomes" id="UP001595075">
    <property type="component" value="Unassembled WGS sequence"/>
</dbReference>
<accession>A0ABR4CXG8</accession>
<keyword evidence="2" id="KW-1185">Reference proteome</keyword>
<proteinExistence type="predicted"/>
<reference evidence="1 2" key="1">
    <citation type="journal article" date="2024" name="Commun. Biol.">
        <title>Comparative genomic analysis of thermophilic fungi reveals convergent evolutionary adaptations and gene losses.</title>
        <authorList>
            <person name="Steindorff A.S."/>
            <person name="Aguilar-Pontes M.V."/>
            <person name="Robinson A.J."/>
            <person name="Andreopoulos B."/>
            <person name="LaButti K."/>
            <person name="Kuo A."/>
            <person name="Mondo S."/>
            <person name="Riley R."/>
            <person name="Otillar R."/>
            <person name="Haridas S."/>
            <person name="Lipzen A."/>
            <person name="Grimwood J."/>
            <person name="Schmutz J."/>
            <person name="Clum A."/>
            <person name="Reid I.D."/>
            <person name="Moisan M.C."/>
            <person name="Butler G."/>
            <person name="Nguyen T.T.M."/>
            <person name="Dewar K."/>
            <person name="Conant G."/>
            <person name="Drula E."/>
            <person name="Henrissat B."/>
            <person name="Hansel C."/>
            <person name="Singer S."/>
            <person name="Hutchinson M.I."/>
            <person name="de Vries R.P."/>
            <person name="Natvig D.O."/>
            <person name="Powell A.J."/>
            <person name="Tsang A."/>
            <person name="Grigoriev I.V."/>
        </authorList>
    </citation>
    <scope>NUCLEOTIDE SEQUENCE [LARGE SCALE GENOMIC DNA]</scope>
    <source>
        <strain evidence="1 2">CBS 494.80</strain>
    </source>
</reference>